<organism evidence="2 3">
    <name type="scientific">Candidatus Woesebacteria bacterium RBG_13_34_9</name>
    <dbReference type="NCBI Taxonomy" id="1802477"/>
    <lineage>
        <taxon>Bacteria</taxon>
        <taxon>Candidatus Woeseibacteriota</taxon>
    </lineage>
</organism>
<dbReference type="AlphaFoldDB" id="A0A1F7X420"/>
<evidence type="ECO:0000313" key="3">
    <source>
        <dbReference type="Proteomes" id="UP000179219"/>
    </source>
</evidence>
<feature type="transmembrane region" description="Helical" evidence="1">
    <location>
        <begin position="7"/>
        <end position="29"/>
    </location>
</feature>
<keyword evidence="1" id="KW-0812">Transmembrane</keyword>
<feature type="transmembrane region" description="Helical" evidence="1">
    <location>
        <begin position="35"/>
        <end position="55"/>
    </location>
</feature>
<reference evidence="2 3" key="1">
    <citation type="journal article" date="2016" name="Nat. Commun.">
        <title>Thousands of microbial genomes shed light on interconnected biogeochemical processes in an aquifer system.</title>
        <authorList>
            <person name="Anantharaman K."/>
            <person name="Brown C.T."/>
            <person name="Hug L.A."/>
            <person name="Sharon I."/>
            <person name="Castelle C.J."/>
            <person name="Probst A.J."/>
            <person name="Thomas B.C."/>
            <person name="Singh A."/>
            <person name="Wilkins M.J."/>
            <person name="Karaoz U."/>
            <person name="Brodie E.L."/>
            <person name="Williams K.H."/>
            <person name="Hubbard S.S."/>
            <person name="Banfield J.F."/>
        </authorList>
    </citation>
    <scope>NUCLEOTIDE SEQUENCE [LARGE SCALE GENOMIC DNA]</scope>
</reference>
<evidence type="ECO:0008006" key="4">
    <source>
        <dbReference type="Google" id="ProtNLM"/>
    </source>
</evidence>
<dbReference type="EMBL" id="MGFP01000028">
    <property type="protein sequence ID" value="OGM09108.1"/>
    <property type="molecule type" value="Genomic_DNA"/>
</dbReference>
<gene>
    <name evidence="2" type="ORF">A2159_00605</name>
</gene>
<evidence type="ECO:0000313" key="2">
    <source>
        <dbReference type="EMBL" id="OGM09108.1"/>
    </source>
</evidence>
<dbReference type="Proteomes" id="UP000179219">
    <property type="component" value="Unassembled WGS sequence"/>
</dbReference>
<sequence>MKIKIKKVILVVFMQLVIALIFVIGAGWASLPVYLFFQSYFADIIIPFAFYFLLTMQGDGNKFLNAWWKRALVILALTFASETLQYFGVYALARVFDPMDYLMYVIGVLLAAYVDRKIFTHAFSFWD</sequence>
<feature type="transmembrane region" description="Helical" evidence="1">
    <location>
        <begin position="67"/>
        <end position="89"/>
    </location>
</feature>
<name>A0A1F7X420_9BACT</name>
<evidence type="ECO:0000256" key="1">
    <source>
        <dbReference type="SAM" id="Phobius"/>
    </source>
</evidence>
<keyword evidence="1" id="KW-0472">Membrane</keyword>
<accession>A0A1F7X420</accession>
<comment type="caution">
    <text evidence="2">The sequence shown here is derived from an EMBL/GenBank/DDBJ whole genome shotgun (WGS) entry which is preliminary data.</text>
</comment>
<protein>
    <recommendedName>
        <fullName evidence="4">VanZ-like domain-containing protein</fullName>
    </recommendedName>
</protein>
<keyword evidence="1" id="KW-1133">Transmembrane helix</keyword>
<proteinExistence type="predicted"/>